<evidence type="ECO:0000256" key="1">
    <source>
        <dbReference type="SAM" id="SignalP"/>
    </source>
</evidence>
<accession>A0A023FFG3</accession>
<organism evidence="2">
    <name type="scientific">Amblyomma cajennense</name>
    <name type="common">Cayenne tick</name>
    <name type="synonym">Acarus cajennensis</name>
    <dbReference type="NCBI Taxonomy" id="34607"/>
    <lineage>
        <taxon>Eukaryota</taxon>
        <taxon>Metazoa</taxon>
        <taxon>Ecdysozoa</taxon>
        <taxon>Arthropoda</taxon>
        <taxon>Chelicerata</taxon>
        <taxon>Arachnida</taxon>
        <taxon>Acari</taxon>
        <taxon>Parasitiformes</taxon>
        <taxon>Ixodida</taxon>
        <taxon>Ixodoidea</taxon>
        <taxon>Ixodidae</taxon>
        <taxon>Amblyomminae</taxon>
        <taxon>Amblyomma</taxon>
    </lineage>
</organism>
<evidence type="ECO:0000313" key="2">
    <source>
        <dbReference type="EMBL" id="JAC19699.1"/>
    </source>
</evidence>
<name>A0A023FFG3_AMBCJ</name>
<reference evidence="2" key="1">
    <citation type="submission" date="2014-03" db="EMBL/GenBank/DDBJ databases">
        <title>The sialotranscriptome of Amblyomma triste, Amblyomma parvum and Amblyomma cajennense ticks, uncovered by 454-based RNA-seq.</title>
        <authorList>
            <person name="Garcia G.R."/>
            <person name="Gardinassi L.G."/>
            <person name="Ribeiro J.M."/>
            <person name="Anatriello E."/>
            <person name="Ferreira B.R."/>
            <person name="Moreira H.N."/>
            <person name="Mafra C."/>
            <person name="Olegario M.M."/>
            <person name="Szabo P.J."/>
            <person name="Miranda-Santos I.K."/>
            <person name="Maruyama S.R."/>
        </authorList>
    </citation>
    <scope>NUCLEOTIDE SEQUENCE</scope>
    <source>
        <strain evidence="2">Uberlandia</strain>
        <tissue evidence="2">Salivary glands</tissue>
    </source>
</reference>
<protein>
    <submittedName>
        <fullName evidence="2">Putative secreted protein</fullName>
    </submittedName>
</protein>
<proteinExistence type="evidence at transcript level"/>
<feature type="signal peptide" evidence="1">
    <location>
        <begin position="1"/>
        <end position="21"/>
    </location>
</feature>
<sequence>MLTAVLICVNLALLITAQMDAEPPNNSDPDCNIISSQDHVYENCTFVCEGDQVSALNERQRCKLDGTEGECVEGECKPSLKEREDMPQIEIAKQSTGDSKPPGCNDNVTTPHVHKHCAIKCGDSLEVLNNGEPCLLPEPSGVPSVRTYKAVERSETGTGQGVCKEGQCVRKQDYPMTP</sequence>
<feature type="chain" id="PRO_5001519814" evidence="1">
    <location>
        <begin position="22"/>
        <end position="178"/>
    </location>
</feature>
<keyword evidence="1" id="KW-0732">Signal</keyword>
<dbReference type="EMBL" id="GBBK01004783">
    <property type="protein sequence ID" value="JAC19699.1"/>
    <property type="molecule type" value="mRNA"/>
</dbReference>
<dbReference type="AlphaFoldDB" id="A0A023FFG3"/>